<comment type="caution">
    <text evidence="1">The sequence shown here is derived from an EMBL/GenBank/DDBJ whole genome shotgun (WGS) entry which is preliminary data.</text>
</comment>
<evidence type="ECO:0008006" key="3">
    <source>
        <dbReference type="Google" id="ProtNLM"/>
    </source>
</evidence>
<organism evidence="1 2">
    <name type="scientific">Sinomonas terricola</name>
    <dbReference type="NCBI Taxonomy" id="3110330"/>
    <lineage>
        <taxon>Bacteria</taxon>
        <taxon>Bacillati</taxon>
        <taxon>Actinomycetota</taxon>
        <taxon>Actinomycetes</taxon>
        <taxon>Micrococcales</taxon>
        <taxon>Micrococcaceae</taxon>
        <taxon>Sinomonas</taxon>
    </lineage>
</organism>
<accession>A0ABU5TCS4</accession>
<dbReference type="Proteomes" id="UP001304769">
    <property type="component" value="Unassembled WGS sequence"/>
</dbReference>
<sequence length="212" mass="22818">MGQLLMTGRLGRVTQLVGSAVTTLVLAACGPGPGALTGGKITSEDLKASAQRERNEGHLESAEMLADGAIDKAEYDKAFSNLSRCMGDGGYRVTDPVVSPVDGLAFAFDYDPQGRDLGAMSDHSLPCEQRYWLPVSAAYMATHEQKMDEPLRSSMQKCMKAAGYDISDEAKTFRAIAGDPFAEDSSRDRKAMDCFGEGMTRLYPAIKSAGIW</sequence>
<protein>
    <recommendedName>
        <fullName evidence="3">DUF732 domain-containing protein</fullName>
    </recommendedName>
</protein>
<reference evidence="1 2" key="1">
    <citation type="submission" date="2023-12" db="EMBL/GenBank/DDBJ databases">
        <title>Sinomonas terricola sp. nov, isolated from litchi orchard soil in Guangdong, PR China.</title>
        <authorList>
            <person name="Jiaxin W."/>
            <person name="Yang Z."/>
            <person name="Honghui Z."/>
        </authorList>
    </citation>
    <scope>NUCLEOTIDE SEQUENCE [LARGE SCALE GENOMIC DNA]</scope>
    <source>
        <strain evidence="1 2">JGH33</strain>
    </source>
</reference>
<gene>
    <name evidence="1" type="ORF">SPF06_21745</name>
</gene>
<evidence type="ECO:0000313" key="2">
    <source>
        <dbReference type="Proteomes" id="UP001304769"/>
    </source>
</evidence>
<dbReference type="RefSeq" id="WP_323281258.1">
    <property type="nucleotide sequence ID" value="NZ_JAYGGQ010000028.1"/>
</dbReference>
<evidence type="ECO:0000313" key="1">
    <source>
        <dbReference type="EMBL" id="MEA5457347.1"/>
    </source>
</evidence>
<keyword evidence="2" id="KW-1185">Reference proteome</keyword>
<name>A0ABU5TCS4_9MICC</name>
<dbReference type="EMBL" id="JAYGGQ010000028">
    <property type="protein sequence ID" value="MEA5457347.1"/>
    <property type="molecule type" value="Genomic_DNA"/>
</dbReference>
<proteinExistence type="predicted"/>